<accession>A0A3P7YU82</accession>
<dbReference type="Pfam" id="PF20049">
    <property type="entry name" value="DUF6451"/>
    <property type="match status" value="1"/>
</dbReference>
<protein>
    <recommendedName>
        <fullName evidence="1">DUF6451 domain-containing protein</fullName>
    </recommendedName>
</protein>
<name>A0A3P7YU82_9TREM</name>
<gene>
    <name evidence="2" type="ORF">SMRZ_LOCUS10729</name>
</gene>
<sequence>MKNIWNSEQLSINIKVRIFSTNIKTVLLYGSETCRTTTTIIKKIQLFINSRLRKVLNIHWPDAINNRLLWEGMDQLTTAEEIRKRRLTYFGHTLRKSSKFITRQVLT</sequence>
<dbReference type="EMBL" id="UZAI01005677">
    <property type="protein sequence ID" value="VDO91570.1"/>
    <property type="molecule type" value="Genomic_DNA"/>
</dbReference>
<dbReference type="InterPro" id="IPR045609">
    <property type="entry name" value="DUF6451"/>
</dbReference>
<evidence type="ECO:0000313" key="3">
    <source>
        <dbReference type="Proteomes" id="UP000277204"/>
    </source>
</evidence>
<feature type="domain" description="DUF6451" evidence="1">
    <location>
        <begin position="2"/>
        <end position="29"/>
    </location>
</feature>
<reference evidence="2 3" key="1">
    <citation type="submission" date="2018-11" db="EMBL/GenBank/DDBJ databases">
        <authorList>
            <consortium name="Pathogen Informatics"/>
        </authorList>
    </citation>
    <scope>NUCLEOTIDE SEQUENCE [LARGE SCALE GENOMIC DNA]</scope>
    <source>
        <strain evidence="2 3">Zambia</strain>
    </source>
</reference>
<dbReference type="Proteomes" id="UP000277204">
    <property type="component" value="Unassembled WGS sequence"/>
</dbReference>
<dbReference type="AlphaFoldDB" id="A0A3P7YU82"/>
<evidence type="ECO:0000313" key="2">
    <source>
        <dbReference type="EMBL" id="VDO91570.1"/>
    </source>
</evidence>
<proteinExistence type="predicted"/>
<evidence type="ECO:0000259" key="1">
    <source>
        <dbReference type="Pfam" id="PF20049"/>
    </source>
</evidence>
<keyword evidence="3" id="KW-1185">Reference proteome</keyword>
<organism evidence="2 3">
    <name type="scientific">Schistosoma margrebowiei</name>
    <dbReference type="NCBI Taxonomy" id="48269"/>
    <lineage>
        <taxon>Eukaryota</taxon>
        <taxon>Metazoa</taxon>
        <taxon>Spiralia</taxon>
        <taxon>Lophotrochozoa</taxon>
        <taxon>Platyhelminthes</taxon>
        <taxon>Trematoda</taxon>
        <taxon>Digenea</taxon>
        <taxon>Strigeidida</taxon>
        <taxon>Schistosomatoidea</taxon>
        <taxon>Schistosomatidae</taxon>
        <taxon>Schistosoma</taxon>
    </lineage>
</organism>